<keyword evidence="1" id="KW-0646">Protease inhibitor</keyword>
<organism evidence="5 6">
    <name type="scientific">Batillaria attramentaria</name>
    <dbReference type="NCBI Taxonomy" id="370345"/>
    <lineage>
        <taxon>Eukaryota</taxon>
        <taxon>Metazoa</taxon>
        <taxon>Spiralia</taxon>
        <taxon>Lophotrochozoa</taxon>
        <taxon>Mollusca</taxon>
        <taxon>Gastropoda</taxon>
        <taxon>Caenogastropoda</taxon>
        <taxon>Sorbeoconcha</taxon>
        <taxon>Cerithioidea</taxon>
        <taxon>Batillariidae</taxon>
        <taxon>Batillaria</taxon>
    </lineage>
</organism>
<feature type="domain" description="Antistasin-like" evidence="4">
    <location>
        <begin position="311"/>
        <end position="336"/>
    </location>
</feature>
<dbReference type="EMBL" id="JACVVK020000099">
    <property type="protein sequence ID" value="KAK7492822.1"/>
    <property type="molecule type" value="Genomic_DNA"/>
</dbReference>
<keyword evidence="3" id="KW-0732">Signal</keyword>
<feature type="chain" id="PRO_5044783636" description="Antistasin-like domain-containing protein" evidence="3">
    <location>
        <begin position="22"/>
        <end position="344"/>
    </location>
</feature>
<sequence>MTFKLVATLFVAMAMVHICMALPMDTDAGLNEDSKMSLRDTMPLASLAPDVALQKKSAEEIFTLSQAKSLRQLIGICAELCPSTGCPDGQVCRSNGCGHTCQSATGVINPLTSKAESLLIQCDFCFDFEDGGPGCPAGYECVGMCPRSCVKIPSDMLSRARSLRQLAGFCAEMCPAEGCPDGTVCRSNGCGHECLPTLVGKVSTRQLDGACVELCSTGSDLLSAIMACPTGYECRSNGCGHSCQKVNTAFHPVGSNAFSLRQLFGTCVEMCSPSPVGQDILSGIMACPAGYECRSNGCGHTCHKVTTSVDCPMVLCALYCEGGFATGDDGCPICACQKTAQVVA</sequence>
<name>A0ABD0L198_9CAEN</name>
<dbReference type="Gene3D" id="2.10.22.10">
    <property type="entry name" value="Antistasin, domain 1"/>
    <property type="match status" value="1"/>
</dbReference>
<dbReference type="AlphaFoldDB" id="A0ABD0L198"/>
<evidence type="ECO:0000259" key="4">
    <source>
        <dbReference type="PROSITE" id="PS51252"/>
    </source>
</evidence>
<keyword evidence="6" id="KW-1185">Reference proteome</keyword>
<feature type="signal peptide" evidence="3">
    <location>
        <begin position="1"/>
        <end position="21"/>
    </location>
</feature>
<evidence type="ECO:0000313" key="6">
    <source>
        <dbReference type="Proteomes" id="UP001519460"/>
    </source>
</evidence>
<comment type="caution">
    <text evidence="5">The sequence shown here is derived from an EMBL/GenBank/DDBJ whole genome shotgun (WGS) entry which is preliminary data.</text>
</comment>
<accession>A0ABD0L198</accession>
<dbReference type="InterPro" id="IPR011061">
    <property type="entry name" value="Hirudin/antistatin"/>
</dbReference>
<proteinExistence type="predicted"/>
<evidence type="ECO:0000313" key="5">
    <source>
        <dbReference type="EMBL" id="KAK7492822.1"/>
    </source>
</evidence>
<evidence type="ECO:0000256" key="3">
    <source>
        <dbReference type="SAM" id="SignalP"/>
    </source>
</evidence>
<gene>
    <name evidence="5" type="ORF">BaRGS_00015960</name>
</gene>
<dbReference type="SUPFAM" id="SSF57262">
    <property type="entry name" value="Leech antihemostatic proteins"/>
    <property type="match status" value="1"/>
</dbReference>
<dbReference type="InterPro" id="IPR004094">
    <property type="entry name" value="Antistasin-like"/>
</dbReference>
<dbReference type="Proteomes" id="UP001519460">
    <property type="component" value="Unassembled WGS sequence"/>
</dbReference>
<evidence type="ECO:0000256" key="2">
    <source>
        <dbReference type="ARBA" id="ARBA00022900"/>
    </source>
</evidence>
<dbReference type="GO" id="GO:0004867">
    <property type="term" value="F:serine-type endopeptidase inhibitor activity"/>
    <property type="evidence" value="ECO:0007669"/>
    <property type="project" value="UniProtKB-KW"/>
</dbReference>
<protein>
    <recommendedName>
        <fullName evidence="4">Antistasin-like domain-containing protein</fullName>
    </recommendedName>
</protein>
<keyword evidence="2" id="KW-0722">Serine protease inhibitor</keyword>
<reference evidence="5 6" key="1">
    <citation type="journal article" date="2023" name="Sci. Data">
        <title>Genome assembly of the Korean intertidal mud-creeper Batillaria attramentaria.</title>
        <authorList>
            <person name="Patra A.K."/>
            <person name="Ho P.T."/>
            <person name="Jun S."/>
            <person name="Lee S.J."/>
            <person name="Kim Y."/>
            <person name="Won Y.J."/>
        </authorList>
    </citation>
    <scope>NUCLEOTIDE SEQUENCE [LARGE SCALE GENOMIC DNA]</scope>
    <source>
        <strain evidence="5">Wonlab-2016</strain>
    </source>
</reference>
<evidence type="ECO:0000256" key="1">
    <source>
        <dbReference type="ARBA" id="ARBA00022690"/>
    </source>
</evidence>
<dbReference type="PROSITE" id="PS51252">
    <property type="entry name" value="ANTISTASIN"/>
    <property type="match status" value="1"/>
</dbReference>
<dbReference type="Pfam" id="PF02822">
    <property type="entry name" value="Antistasin"/>
    <property type="match status" value="1"/>
</dbReference>